<gene>
    <name evidence="3" type="ORF">B4N89_35480</name>
</gene>
<dbReference type="InterPro" id="IPR036010">
    <property type="entry name" value="2Fe-2S_ferredoxin-like_sf"/>
</dbReference>
<dbReference type="Pfam" id="PF13510">
    <property type="entry name" value="Fer2_4"/>
    <property type="match status" value="1"/>
</dbReference>
<dbReference type="OrthoDB" id="573392at2"/>
<dbReference type="InterPro" id="IPR042204">
    <property type="entry name" value="2Fe-2S-bd_N"/>
</dbReference>
<comment type="caution">
    <text evidence="3">The sequence shown here is derived from an EMBL/GenBank/DDBJ whole genome shotgun (WGS) entry which is preliminary data.</text>
</comment>
<proteinExistence type="predicted"/>
<dbReference type="Proteomes" id="UP000190037">
    <property type="component" value="Unassembled WGS sequence"/>
</dbReference>
<evidence type="ECO:0000313" key="4">
    <source>
        <dbReference type="Proteomes" id="UP000190037"/>
    </source>
</evidence>
<evidence type="ECO:0000256" key="2">
    <source>
        <dbReference type="SAM" id="MobiDB-lite"/>
    </source>
</evidence>
<evidence type="ECO:0000313" key="3">
    <source>
        <dbReference type="EMBL" id="OPC79348.1"/>
    </source>
</evidence>
<protein>
    <recommendedName>
        <fullName evidence="5">(2Fe-2S)-binding protein</fullName>
    </recommendedName>
</protein>
<name>A0A1T3NRC4_9ACTN</name>
<keyword evidence="1" id="KW-0560">Oxidoreductase</keyword>
<dbReference type="GO" id="GO:0016491">
    <property type="term" value="F:oxidoreductase activity"/>
    <property type="evidence" value="ECO:0007669"/>
    <property type="project" value="UniProtKB-KW"/>
</dbReference>
<keyword evidence="4" id="KW-1185">Reference proteome</keyword>
<feature type="region of interest" description="Disordered" evidence="2">
    <location>
        <begin position="1"/>
        <end position="21"/>
    </location>
</feature>
<dbReference type="STRING" id="159449.B4N89_35480"/>
<reference evidence="3 4" key="1">
    <citation type="submission" date="2017-03" db="EMBL/GenBank/DDBJ databases">
        <title>Draft genome sequence of Streptomyces scabrisporus NF3, endophyte isolated from Amphipterygium adstringens.</title>
        <authorList>
            <person name="Vazquez M."/>
            <person name="Ceapa C.D."/>
            <person name="Rodriguez Luna D."/>
            <person name="Sanchez Esquivel S."/>
        </authorList>
    </citation>
    <scope>NUCLEOTIDE SEQUENCE [LARGE SCALE GENOMIC DNA]</scope>
    <source>
        <strain evidence="3 4">NF3</strain>
    </source>
</reference>
<dbReference type="SUPFAM" id="SSF54292">
    <property type="entry name" value="2Fe-2S ferredoxin-like"/>
    <property type="match status" value="1"/>
</dbReference>
<dbReference type="AlphaFoldDB" id="A0A1T3NRC4"/>
<dbReference type="RefSeq" id="WP_078980565.1">
    <property type="nucleotide sequence ID" value="NZ_MWQN01000002.1"/>
</dbReference>
<dbReference type="EMBL" id="MWQN01000002">
    <property type="protein sequence ID" value="OPC79348.1"/>
    <property type="molecule type" value="Genomic_DNA"/>
</dbReference>
<dbReference type="Gene3D" id="3.10.20.440">
    <property type="entry name" value="2Fe-2S iron-sulphur cluster binding domain, sarcosine oxidase, alpha subunit, N-terminal domain"/>
    <property type="match status" value="1"/>
</dbReference>
<organism evidence="3 4">
    <name type="scientific">Embleya scabrispora</name>
    <dbReference type="NCBI Taxonomy" id="159449"/>
    <lineage>
        <taxon>Bacteria</taxon>
        <taxon>Bacillati</taxon>
        <taxon>Actinomycetota</taxon>
        <taxon>Actinomycetes</taxon>
        <taxon>Kitasatosporales</taxon>
        <taxon>Streptomycetaceae</taxon>
        <taxon>Embleya</taxon>
    </lineage>
</organism>
<accession>A0A1T3NRC4</accession>
<sequence>MSDHSPSGRPGQVTITLDGVPREVPGGRSLAAALIAIDEPVTRHDRAGRPRAAYCGMGVCFECTVTVDGAPLIRSCQEPVRAGMSVDTTGEEAR</sequence>
<evidence type="ECO:0000256" key="1">
    <source>
        <dbReference type="ARBA" id="ARBA00023002"/>
    </source>
</evidence>
<dbReference type="GO" id="GO:0051536">
    <property type="term" value="F:iron-sulfur cluster binding"/>
    <property type="evidence" value="ECO:0007669"/>
    <property type="project" value="InterPro"/>
</dbReference>
<evidence type="ECO:0008006" key="5">
    <source>
        <dbReference type="Google" id="ProtNLM"/>
    </source>
</evidence>